<organism evidence="2 3">
    <name type="scientific">Castellaniella defragrans (strain DSM 12143 / CCUG 39792 / 65Phen)</name>
    <name type="common">Alcaligenes defragrans</name>
    <dbReference type="NCBI Taxonomy" id="1437824"/>
    <lineage>
        <taxon>Bacteria</taxon>
        <taxon>Pseudomonadati</taxon>
        <taxon>Pseudomonadota</taxon>
        <taxon>Betaproteobacteria</taxon>
        <taxon>Burkholderiales</taxon>
        <taxon>Alcaligenaceae</taxon>
        <taxon>Castellaniella</taxon>
    </lineage>
</organism>
<dbReference type="KEGG" id="cdn:BN940_12526"/>
<evidence type="ECO:0000259" key="1">
    <source>
        <dbReference type="Pfam" id="PF12680"/>
    </source>
</evidence>
<evidence type="ECO:0000313" key="3">
    <source>
        <dbReference type="Proteomes" id="UP000019805"/>
    </source>
</evidence>
<dbReference type="Gene3D" id="3.10.450.50">
    <property type="match status" value="1"/>
</dbReference>
<dbReference type="AlphaFoldDB" id="W8X580"/>
<dbReference type="SUPFAM" id="SSF54427">
    <property type="entry name" value="NTF2-like"/>
    <property type="match status" value="1"/>
</dbReference>
<dbReference type="Pfam" id="PF12680">
    <property type="entry name" value="SnoaL_2"/>
    <property type="match status" value="1"/>
</dbReference>
<protein>
    <submittedName>
        <fullName evidence="2">Putative transcriptional regulator</fullName>
    </submittedName>
</protein>
<dbReference type="PATRIC" id="fig|1437824.5.peg.2474"/>
<reference evidence="2 3" key="1">
    <citation type="journal article" date="2014" name="BMC Microbiol.">
        <title>The oxygen-independent metabolism of cyclic monoterpenes in Castellaniella defragrans 65Phen.</title>
        <authorList>
            <person name="Petasch J."/>
            <person name="Disch E.M."/>
            <person name="Markert S."/>
            <person name="Becher D."/>
            <person name="Schweder T."/>
            <person name="Huttel B."/>
            <person name="Reinhardt R."/>
            <person name="Harder J."/>
        </authorList>
    </citation>
    <scope>NUCLEOTIDE SEQUENCE [LARGE SCALE GENOMIC DNA]</scope>
    <source>
        <strain evidence="2">65Phen</strain>
    </source>
</reference>
<proteinExistence type="predicted"/>
<sequence length="157" mass="18466">MTRMESIDSGVATDSRAAVARLVRLYEHLSPDRLEQLEHYYAPDARFKDPFNEVRGVPAIARIFAHMFATLDQPRFVITQQCSQADQAFLCWEFHYRMRRWRAGADQCIHGATWVRFDAQGLVSFHRDYWDAAEELYEKLPVLGRLMRWLRKTLSAK</sequence>
<dbReference type="InterPro" id="IPR032710">
    <property type="entry name" value="NTF2-like_dom_sf"/>
</dbReference>
<dbReference type="InterPro" id="IPR037401">
    <property type="entry name" value="SnoaL-like"/>
</dbReference>
<dbReference type="EMBL" id="HG916765">
    <property type="protein sequence ID" value="CDM24956.1"/>
    <property type="molecule type" value="Genomic_DNA"/>
</dbReference>
<dbReference type="HOGENOM" id="CLU_122429_1_0_4"/>
<accession>W8X580</accession>
<keyword evidence="3" id="KW-1185">Reference proteome</keyword>
<dbReference type="Proteomes" id="UP000019805">
    <property type="component" value="Chromosome"/>
</dbReference>
<evidence type="ECO:0000313" key="2">
    <source>
        <dbReference type="EMBL" id="CDM24956.1"/>
    </source>
</evidence>
<dbReference type="STRING" id="1437824.BN940_12526"/>
<feature type="domain" description="SnoaL-like" evidence="1">
    <location>
        <begin position="24"/>
        <end position="124"/>
    </location>
</feature>
<dbReference type="eggNOG" id="COG4319">
    <property type="taxonomic scope" value="Bacteria"/>
</dbReference>
<gene>
    <name evidence="2" type="ORF">BN940_12526</name>
</gene>
<name>W8X580_CASD6</name>